<sequence length="177" mass="20467">MRAFLFSYSDHHVALPIPWDKVCSPKEEGGLGIRRIKDVNLACQAKLTWRAMTSDSCWAKFMDFRYLHQKPIWDAKPAREGSCIWKSMKGLQHFIYEGTRWIVGNGQKIRFWVDIWLGDQPLSTFFPLLANTHQTVNWIINDRGDWDIKRVGDRNIIQKLKDPSKATTSLGSPASMD</sequence>
<comment type="caution">
    <text evidence="1">The sequence shown here is derived from an EMBL/GenBank/DDBJ whole genome shotgun (WGS) entry which is preliminary data.</text>
</comment>
<dbReference type="EMBL" id="JAUJYO010000022">
    <property type="protein sequence ID" value="KAK1281668.1"/>
    <property type="molecule type" value="Genomic_DNA"/>
</dbReference>
<evidence type="ECO:0000313" key="2">
    <source>
        <dbReference type="Proteomes" id="UP001180020"/>
    </source>
</evidence>
<evidence type="ECO:0000313" key="1">
    <source>
        <dbReference type="EMBL" id="KAK1281668.1"/>
    </source>
</evidence>
<keyword evidence="2" id="KW-1185">Reference proteome</keyword>
<protein>
    <submittedName>
        <fullName evidence="1">Ribonuclease H protein</fullName>
    </submittedName>
</protein>
<gene>
    <name evidence="1" type="ORF">QJS10_CPB22g00003</name>
</gene>
<reference evidence="1" key="2">
    <citation type="submission" date="2023-06" db="EMBL/GenBank/DDBJ databases">
        <authorList>
            <person name="Ma L."/>
            <person name="Liu K.-W."/>
            <person name="Li Z."/>
            <person name="Hsiao Y.-Y."/>
            <person name="Qi Y."/>
            <person name="Fu T."/>
            <person name="Tang G."/>
            <person name="Zhang D."/>
            <person name="Sun W.-H."/>
            <person name="Liu D.-K."/>
            <person name="Li Y."/>
            <person name="Chen G.-Z."/>
            <person name="Liu X.-D."/>
            <person name="Liao X.-Y."/>
            <person name="Jiang Y.-T."/>
            <person name="Yu X."/>
            <person name="Hao Y."/>
            <person name="Huang J."/>
            <person name="Zhao X.-W."/>
            <person name="Ke S."/>
            <person name="Chen Y.-Y."/>
            <person name="Wu W.-L."/>
            <person name="Hsu J.-L."/>
            <person name="Lin Y.-F."/>
            <person name="Huang M.-D."/>
            <person name="Li C.-Y."/>
            <person name="Huang L."/>
            <person name="Wang Z.-W."/>
            <person name="Zhao X."/>
            <person name="Zhong W.-Y."/>
            <person name="Peng D.-H."/>
            <person name="Ahmad S."/>
            <person name="Lan S."/>
            <person name="Zhang J.-S."/>
            <person name="Tsai W.-C."/>
            <person name="Van De Peer Y."/>
            <person name="Liu Z.-J."/>
        </authorList>
    </citation>
    <scope>NUCLEOTIDE SEQUENCE</scope>
    <source>
        <strain evidence="1">CP</strain>
        <tissue evidence="1">Leaves</tissue>
    </source>
</reference>
<dbReference type="Proteomes" id="UP001180020">
    <property type="component" value="Unassembled WGS sequence"/>
</dbReference>
<reference evidence="1" key="1">
    <citation type="journal article" date="2023" name="Nat. Commun.">
        <title>Diploid and tetraploid genomes of Acorus and the evolution of monocots.</title>
        <authorList>
            <person name="Ma L."/>
            <person name="Liu K.W."/>
            <person name="Li Z."/>
            <person name="Hsiao Y.Y."/>
            <person name="Qi Y."/>
            <person name="Fu T."/>
            <person name="Tang G.D."/>
            <person name="Zhang D."/>
            <person name="Sun W.H."/>
            <person name="Liu D.K."/>
            <person name="Li Y."/>
            <person name="Chen G.Z."/>
            <person name="Liu X.D."/>
            <person name="Liao X.Y."/>
            <person name="Jiang Y.T."/>
            <person name="Yu X."/>
            <person name="Hao Y."/>
            <person name="Huang J."/>
            <person name="Zhao X.W."/>
            <person name="Ke S."/>
            <person name="Chen Y.Y."/>
            <person name="Wu W.L."/>
            <person name="Hsu J.L."/>
            <person name="Lin Y.F."/>
            <person name="Huang M.D."/>
            <person name="Li C.Y."/>
            <person name="Huang L."/>
            <person name="Wang Z.W."/>
            <person name="Zhao X."/>
            <person name="Zhong W.Y."/>
            <person name="Peng D.H."/>
            <person name="Ahmad S."/>
            <person name="Lan S."/>
            <person name="Zhang J.S."/>
            <person name="Tsai W.C."/>
            <person name="Van de Peer Y."/>
            <person name="Liu Z.J."/>
        </authorList>
    </citation>
    <scope>NUCLEOTIDE SEQUENCE</scope>
    <source>
        <strain evidence="1">CP</strain>
    </source>
</reference>
<organism evidence="1 2">
    <name type="scientific">Acorus calamus</name>
    <name type="common">Sweet flag</name>
    <dbReference type="NCBI Taxonomy" id="4465"/>
    <lineage>
        <taxon>Eukaryota</taxon>
        <taxon>Viridiplantae</taxon>
        <taxon>Streptophyta</taxon>
        <taxon>Embryophyta</taxon>
        <taxon>Tracheophyta</taxon>
        <taxon>Spermatophyta</taxon>
        <taxon>Magnoliopsida</taxon>
        <taxon>Liliopsida</taxon>
        <taxon>Acoraceae</taxon>
        <taxon>Acorus</taxon>
    </lineage>
</organism>
<dbReference type="AlphaFoldDB" id="A0AAV9BXM3"/>
<accession>A0AAV9BXM3</accession>
<name>A0AAV9BXM3_ACOCL</name>
<proteinExistence type="predicted"/>